<sequence>MPCKAHLVLILVVVLLGTLQILASCGQKGDLYFPEDLPEEQR</sequence>
<evidence type="ECO:0000256" key="1">
    <source>
        <dbReference type="ARBA" id="ARBA00004459"/>
    </source>
</evidence>
<dbReference type="STRING" id="713585.THITH_00495"/>
<evidence type="ECO:0000313" key="7">
    <source>
        <dbReference type="EMBL" id="AHE97002.1"/>
    </source>
</evidence>
<evidence type="ECO:0000313" key="8">
    <source>
        <dbReference type="Proteomes" id="UP000005289"/>
    </source>
</evidence>
<keyword evidence="6" id="KW-0449">Lipoprotein</keyword>
<name>W0DIB8_9GAMM</name>
<keyword evidence="2" id="KW-0732">Signal</keyword>
<evidence type="ECO:0000256" key="4">
    <source>
        <dbReference type="ARBA" id="ARBA00023139"/>
    </source>
</evidence>
<accession>W0DIB8</accession>
<evidence type="ECO:0000256" key="3">
    <source>
        <dbReference type="ARBA" id="ARBA00023136"/>
    </source>
</evidence>
<keyword evidence="8" id="KW-1185">Reference proteome</keyword>
<evidence type="ECO:0000256" key="6">
    <source>
        <dbReference type="ARBA" id="ARBA00023288"/>
    </source>
</evidence>
<keyword evidence="5" id="KW-0998">Cell outer membrane</keyword>
<dbReference type="Proteomes" id="UP000005289">
    <property type="component" value="Chromosome"/>
</dbReference>
<organism evidence="7 8">
    <name type="scientific">Thioalkalivibrio paradoxus ARh 1</name>
    <dbReference type="NCBI Taxonomy" id="713585"/>
    <lineage>
        <taxon>Bacteria</taxon>
        <taxon>Pseudomonadati</taxon>
        <taxon>Pseudomonadota</taxon>
        <taxon>Gammaproteobacteria</taxon>
        <taxon>Chromatiales</taxon>
        <taxon>Ectothiorhodospiraceae</taxon>
        <taxon>Thioalkalivibrio</taxon>
    </lineage>
</organism>
<reference evidence="7 8" key="1">
    <citation type="submission" date="2013-12" db="EMBL/GenBank/DDBJ databases">
        <authorList>
            <consortium name="DOE Joint Genome Institute"/>
            <person name="Muyzer G."/>
            <person name="Huntemann M."/>
            <person name="Han J."/>
            <person name="Chen A."/>
            <person name="Kyrpides N."/>
            <person name="Mavromatis K."/>
            <person name="Markowitz V."/>
            <person name="Palaniappan K."/>
            <person name="Ivanova N."/>
            <person name="Schaumberg A."/>
            <person name="Pati A."/>
            <person name="Liolios K."/>
            <person name="Nordberg H.P."/>
            <person name="Cantor M.N."/>
            <person name="Hua S.X."/>
            <person name="Woyke T."/>
        </authorList>
    </citation>
    <scope>NUCLEOTIDE SEQUENCE [LARGE SCALE GENOMIC DNA]</scope>
    <source>
        <strain evidence="7 8">ARh 1</strain>
    </source>
</reference>
<keyword evidence="3" id="KW-0472">Membrane</keyword>
<dbReference type="RefSeq" id="WP_006746492.1">
    <property type="nucleotide sequence ID" value="NZ_CP007029.1"/>
</dbReference>
<dbReference type="NCBIfam" id="NF047847">
    <property type="entry name" value="SS_mature_LptM"/>
    <property type="match status" value="1"/>
</dbReference>
<dbReference type="EMBL" id="CP007029">
    <property type="protein sequence ID" value="AHE97002.1"/>
    <property type="molecule type" value="Genomic_DNA"/>
</dbReference>
<proteinExistence type="predicted"/>
<dbReference type="AlphaFoldDB" id="W0DIB8"/>
<dbReference type="HOGENOM" id="CLU_200497_3_1_6"/>
<gene>
    <name evidence="7" type="ORF">THITH_00495</name>
</gene>
<evidence type="ECO:0000256" key="2">
    <source>
        <dbReference type="ARBA" id="ARBA00022729"/>
    </source>
</evidence>
<evidence type="ECO:0008006" key="9">
    <source>
        <dbReference type="Google" id="ProtNLM"/>
    </source>
</evidence>
<keyword evidence="4" id="KW-0564">Palmitate</keyword>
<evidence type="ECO:0000256" key="5">
    <source>
        <dbReference type="ARBA" id="ARBA00023237"/>
    </source>
</evidence>
<dbReference type="KEGG" id="tti:THITH_00495"/>
<protein>
    <recommendedName>
        <fullName evidence="9">Lipopeptide</fullName>
    </recommendedName>
</protein>
<comment type="subcellular location">
    <subcellularLocation>
        <location evidence="1">Cell outer membrane</location>
        <topology evidence="1">Lipid-anchor</topology>
    </subcellularLocation>
</comment>
<dbReference type="PROSITE" id="PS51257">
    <property type="entry name" value="PROKAR_LIPOPROTEIN"/>
    <property type="match status" value="1"/>
</dbReference>
<dbReference type="InterPro" id="IPR032831">
    <property type="entry name" value="LptM_cons"/>
</dbReference>